<keyword evidence="4" id="KW-1185">Reference proteome</keyword>
<evidence type="ECO:0008006" key="5">
    <source>
        <dbReference type="Google" id="ProtNLM"/>
    </source>
</evidence>
<sequence length="360" mass="36202">MRAAGPPATEREVGGALLLSALALVLLLASTWILVAIALQDAPVPLVSAGRSVFVVMGLGVLASLASRRGRTGGEQGHAASSADAVPAVPTAPAVPAMPARTTVLLALTGVTGYTIASTAAIALAGPDMPALILTLGPAVVMAMEAASGPARAHRREVVATLAAVVATALYVAARPGGEGGGGHPFAGAVCALAAMLLISWYGVAFSRANRGFNGSMARRILPIHAIGVVPLMLWAAAAMLGGDRLTLRALLVLVVLGIVVYVPVYLLQHRIIVRAGATFNALLGLVVPILVGVVSTLLGMTAPPGPLQWCAGLIALAAMGVVVISRTRGGSRSRRREDGAVESAETGGTGEGRSVDPCS</sequence>
<feature type="transmembrane region" description="Helical" evidence="2">
    <location>
        <begin position="131"/>
        <end position="151"/>
    </location>
</feature>
<dbReference type="EMBL" id="CP097218">
    <property type="protein sequence ID" value="UQN29373.1"/>
    <property type="molecule type" value="Genomic_DNA"/>
</dbReference>
<evidence type="ECO:0000256" key="2">
    <source>
        <dbReference type="SAM" id="Phobius"/>
    </source>
</evidence>
<proteinExistence type="predicted"/>
<keyword evidence="2" id="KW-0472">Membrane</keyword>
<evidence type="ECO:0000313" key="4">
    <source>
        <dbReference type="Proteomes" id="UP001055868"/>
    </source>
</evidence>
<organism evidence="3 4">
    <name type="scientific">Brachybacterium kimchii</name>
    <dbReference type="NCBI Taxonomy" id="2942909"/>
    <lineage>
        <taxon>Bacteria</taxon>
        <taxon>Bacillati</taxon>
        <taxon>Actinomycetota</taxon>
        <taxon>Actinomycetes</taxon>
        <taxon>Micrococcales</taxon>
        <taxon>Dermabacteraceae</taxon>
        <taxon>Brachybacterium</taxon>
    </lineage>
</organism>
<keyword evidence="2" id="KW-1133">Transmembrane helix</keyword>
<reference evidence="3" key="1">
    <citation type="submission" date="2022-05" db="EMBL/GenBank/DDBJ databases">
        <title>Genomic analysis of Brachybacterium sp. CBA3104.</title>
        <authorList>
            <person name="Roh S.W."/>
            <person name="Kim Y.B."/>
            <person name="Kim Y."/>
        </authorList>
    </citation>
    <scope>NUCLEOTIDE SEQUENCE</scope>
    <source>
        <strain evidence="3">CBA3104</strain>
    </source>
</reference>
<feature type="transmembrane region" description="Helical" evidence="2">
    <location>
        <begin position="158"/>
        <end position="174"/>
    </location>
</feature>
<name>A0ABY4N486_9MICO</name>
<feature type="transmembrane region" description="Helical" evidence="2">
    <location>
        <begin position="45"/>
        <end position="66"/>
    </location>
</feature>
<gene>
    <name evidence="3" type="ORF">M4486_17325</name>
</gene>
<protein>
    <recommendedName>
        <fullName evidence="5">EamA domain-containing protein</fullName>
    </recommendedName>
</protein>
<keyword evidence="2" id="KW-0812">Transmembrane</keyword>
<feature type="transmembrane region" description="Helical" evidence="2">
    <location>
        <begin position="307"/>
        <end position="326"/>
    </location>
</feature>
<dbReference type="RefSeq" id="WP_249478571.1">
    <property type="nucleotide sequence ID" value="NZ_CP097218.1"/>
</dbReference>
<evidence type="ECO:0000256" key="1">
    <source>
        <dbReference type="SAM" id="MobiDB-lite"/>
    </source>
</evidence>
<accession>A0ABY4N486</accession>
<feature type="transmembrane region" description="Helical" evidence="2">
    <location>
        <begin position="221"/>
        <end position="242"/>
    </location>
</feature>
<feature type="transmembrane region" description="Helical" evidence="2">
    <location>
        <begin position="16"/>
        <end position="39"/>
    </location>
</feature>
<feature type="transmembrane region" description="Helical" evidence="2">
    <location>
        <begin position="186"/>
        <end position="209"/>
    </location>
</feature>
<feature type="transmembrane region" description="Helical" evidence="2">
    <location>
        <begin position="248"/>
        <end position="268"/>
    </location>
</feature>
<feature type="transmembrane region" description="Helical" evidence="2">
    <location>
        <begin position="280"/>
        <end position="301"/>
    </location>
</feature>
<evidence type="ECO:0000313" key="3">
    <source>
        <dbReference type="EMBL" id="UQN29373.1"/>
    </source>
</evidence>
<dbReference type="Proteomes" id="UP001055868">
    <property type="component" value="Chromosome"/>
</dbReference>
<feature type="transmembrane region" description="Helical" evidence="2">
    <location>
        <begin position="104"/>
        <end position="125"/>
    </location>
</feature>
<feature type="region of interest" description="Disordered" evidence="1">
    <location>
        <begin position="334"/>
        <end position="360"/>
    </location>
</feature>